<dbReference type="GO" id="GO:0016829">
    <property type="term" value="F:lyase activity"/>
    <property type="evidence" value="ECO:0007669"/>
    <property type="project" value="UniProtKB-KW"/>
</dbReference>
<sequence>MAADDTATLWEEVDILEATIDDMNPQWFHFLRERLFSAGALDMEVTATMMKKERVGHALKVLCPPHCSSMLVELIFQHTTTLGLRCRREKRAVLQRDFVSVETAYGAIAIKRAFWKDKVINVQPEYEDCVQQARHHATSLKEVYQAALVEYYKIFS</sequence>
<keyword evidence="1" id="KW-0533">Nickel</keyword>
<name>A0A5Q2N406_9FIRM</name>
<dbReference type="PANTHER" id="PTHR36566:SF1">
    <property type="entry name" value="PYRIDINIUM-3,5-BISTHIOCARBOXYLIC ACID MONONUCLEOTIDE NICKEL INSERTION PROTEIN"/>
    <property type="match status" value="1"/>
</dbReference>
<dbReference type="OrthoDB" id="9765625at2"/>
<reference evidence="4" key="1">
    <citation type="submission" date="2019-11" db="EMBL/GenBank/DDBJ databases">
        <title>Genome sequence of Heliorestis convoluta strain HH, an alkaliphilic and minimalistic phototrophic bacterium from a soda lake in Egypt.</title>
        <authorList>
            <person name="Dewey E.D."/>
            <person name="Stokes L.M."/>
            <person name="Burchell B.M."/>
            <person name="Shaffer K.N."/>
            <person name="Huntington A.M."/>
            <person name="Baker J.M."/>
            <person name="Nadendla S."/>
            <person name="Giglio M.G."/>
            <person name="Touchman J.W."/>
            <person name="Blankenship R.E."/>
            <person name="Madigan M.T."/>
            <person name="Sattley W.M."/>
        </authorList>
    </citation>
    <scope>NUCLEOTIDE SEQUENCE [LARGE SCALE GENOMIC DNA]</scope>
    <source>
        <strain evidence="4">HH</strain>
    </source>
</reference>
<protein>
    <submittedName>
        <fullName evidence="3">Nickel pincer cofactor biosynthesis protein LarC</fullName>
    </submittedName>
</protein>
<dbReference type="Pfam" id="PF01969">
    <property type="entry name" value="Ni_insertion"/>
    <property type="match status" value="1"/>
</dbReference>
<keyword evidence="4" id="KW-1185">Reference proteome</keyword>
<dbReference type="RefSeq" id="WP_153724471.1">
    <property type="nucleotide sequence ID" value="NZ_CP045875.1"/>
</dbReference>
<dbReference type="KEGG" id="hcv:FTV88_0843"/>
<keyword evidence="2" id="KW-0456">Lyase</keyword>
<evidence type="ECO:0000256" key="1">
    <source>
        <dbReference type="ARBA" id="ARBA00022596"/>
    </source>
</evidence>
<gene>
    <name evidence="3" type="ORF">FTV88_0843</name>
</gene>
<dbReference type="Gene3D" id="3.30.70.1380">
    <property type="entry name" value="Transcriptional regulatory protein pf0864 domain like"/>
    <property type="match status" value="1"/>
</dbReference>
<evidence type="ECO:0000256" key="2">
    <source>
        <dbReference type="ARBA" id="ARBA00023239"/>
    </source>
</evidence>
<dbReference type="InterPro" id="IPR002822">
    <property type="entry name" value="Ni_insertion"/>
</dbReference>
<accession>A0A5Q2N406</accession>
<dbReference type="Proteomes" id="UP000366051">
    <property type="component" value="Chromosome"/>
</dbReference>
<organism evidence="3 4">
    <name type="scientific">Heliorestis convoluta</name>
    <dbReference type="NCBI Taxonomy" id="356322"/>
    <lineage>
        <taxon>Bacteria</taxon>
        <taxon>Bacillati</taxon>
        <taxon>Bacillota</taxon>
        <taxon>Clostridia</taxon>
        <taxon>Eubacteriales</taxon>
        <taxon>Heliobacteriaceae</taxon>
        <taxon>Heliorestis</taxon>
    </lineage>
</organism>
<dbReference type="PANTHER" id="PTHR36566">
    <property type="entry name" value="NICKEL INSERTION PROTEIN-RELATED"/>
    <property type="match status" value="1"/>
</dbReference>
<proteinExistence type="predicted"/>
<evidence type="ECO:0000313" key="3">
    <source>
        <dbReference type="EMBL" id="QGG47000.1"/>
    </source>
</evidence>
<dbReference type="AlphaFoldDB" id="A0A5Q2N406"/>
<dbReference type="Gene3D" id="3.10.20.300">
    <property type="entry name" value="mk0293 like domain"/>
    <property type="match status" value="1"/>
</dbReference>
<evidence type="ECO:0000313" key="4">
    <source>
        <dbReference type="Proteomes" id="UP000366051"/>
    </source>
</evidence>
<dbReference type="EMBL" id="CP045875">
    <property type="protein sequence ID" value="QGG47000.1"/>
    <property type="molecule type" value="Genomic_DNA"/>
</dbReference>